<dbReference type="PROSITE" id="PS50940">
    <property type="entry name" value="CHIT_BIND_II"/>
    <property type="match status" value="2"/>
</dbReference>
<accession>A0AAV2S6G5</accession>
<dbReference type="SMART" id="SM00494">
    <property type="entry name" value="ChtBD2"/>
    <property type="match status" value="3"/>
</dbReference>
<dbReference type="AlphaFoldDB" id="A0AAV2S6G5"/>
<reference evidence="2 3" key="1">
    <citation type="submission" date="2024-05" db="EMBL/GenBank/DDBJ databases">
        <authorList>
            <person name="Wallberg A."/>
        </authorList>
    </citation>
    <scope>NUCLEOTIDE SEQUENCE [LARGE SCALE GENOMIC DNA]</scope>
</reference>
<evidence type="ECO:0000259" key="1">
    <source>
        <dbReference type="PROSITE" id="PS50940"/>
    </source>
</evidence>
<dbReference type="GO" id="GO:0008061">
    <property type="term" value="F:chitin binding"/>
    <property type="evidence" value="ECO:0007669"/>
    <property type="project" value="InterPro"/>
</dbReference>
<evidence type="ECO:0000313" key="3">
    <source>
        <dbReference type="Proteomes" id="UP001497623"/>
    </source>
</evidence>
<comment type="caution">
    <text evidence="2">The sequence shown here is derived from an EMBL/GenBank/DDBJ whole genome shotgun (WGS) entry which is preliminary data.</text>
</comment>
<evidence type="ECO:0000313" key="2">
    <source>
        <dbReference type="EMBL" id="CAL4160458.1"/>
    </source>
</evidence>
<gene>
    <name evidence="2" type="ORF">MNOR_LOCUS32443</name>
</gene>
<feature type="non-terminal residue" evidence="2">
    <location>
        <position position="1"/>
    </location>
</feature>
<proteinExistence type="predicted"/>
<feature type="domain" description="Chitin-binding type-2" evidence="1">
    <location>
        <begin position="14"/>
        <end position="50"/>
    </location>
</feature>
<dbReference type="GO" id="GO:0005576">
    <property type="term" value="C:extracellular region"/>
    <property type="evidence" value="ECO:0007669"/>
    <property type="project" value="InterPro"/>
</dbReference>
<dbReference type="InterPro" id="IPR002557">
    <property type="entry name" value="Chitin-bd_dom"/>
</dbReference>
<keyword evidence="3" id="KW-1185">Reference proteome</keyword>
<name>A0AAV2S6G5_MEGNR</name>
<sequence>VGSFICKAASGVCSTECPPAGGTGVIADTTSCNKYYLCNGAGQVELYCPSERPHFNGVTCVNDPATCCKCQRETCAGDMFELLADPQNCHSYYACLNIDGGTEFTPQGPYQCDNGGSFINGACDDKTTECENACDAVDSTTTPVTNTTVTTSPGTNVTSTTTATIIPGGCIDPSDFTCPKQGFYARCPDCDPSYFNCKAQGSTPTVGYCTGDLVFNPVPVFPYCIKPENCPFEP</sequence>
<dbReference type="EMBL" id="CAXKWB010044169">
    <property type="protein sequence ID" value="CAL4160458.1"/>
    <property type="molecule type" value="Genomic_DNA"/>
</dbReference>
<protein>
    <recommendedName>
        <fullName evidence="1">Chitin-binding type-2 domain-containing protein</fullName>
    </recommendedName>
</protein>
<organism evidence="2 3">
    <name type="scientific">Meganyctiphanes norvegica</name>
    <name type="common">Northern krill</name>
    <name type="synonym">Thysanopoda norvegica</name>
    <dbReference type="NCBI Taxonomy" id="48144"/>
    <lineage>
        <taxon>Eukaryota</taxon>
        <taxon>Metazoa</taxon>
        <taxon>Ecdysozoa</taxon>
        <taxon>Arthropoda</taxon>
        <taxon>Crustacea</taxon>
        <taxon>Multicrustacea</taxon>
        <taxon>Malacostraca</taxon>
        <taxon>Eumalacostraca</taxon>
        <taxon>Eucarida</taxon>
        <taxon>Euphausiacea</taxon>
        <taxon>Euphausiidae</taxon>
        <taxon>Meganyctiphanes</taxon>
    </lineage>
</organism>
<dbReference type="Proteomes" id="UP001497623">
    <property type="component" value="Unassembled WGS sequence"/>
</dbReference>
<feature type="domain" description="Chitin-binding type-2" evidence="1">
    <location>
        <begin position="72"/>
        <end position="132"/>
    </location>
</feature>